<dbReference type="InterPro" id="IPR049945">
    <property type="entry name" value="AAA_22"/>
</dbReference>
<feature type="domain" description="ORC1/DEAH AAA+ ATPase" evidence="1">
    <location>
        <begin position="43"/>
        <end position="171"/>
    </location>
</feature>
<organism evidence="2 3">
    <name type="scientific">Dorea formicigenerans</name>
    <dbReference type="NCBI Taxonomy" id="39486"/>
    <lineage>
        <taxon>Bacteria</taxon>
        <taxon>Bacillati</taxon>
        <taxon>Bacillota</taxon>
        <taxon>Clostridia</taxon>
        <taxon>Lachnospirales</taxon>
        <taxon>Lachnospiraceae</taxon>
        <taxon>Dorea</taxon>
    </lineage>
</organism>
<comment type="caution">
    <text evidence="2">The sequence shown here is derived from an EMBL/GenBank/DDBJ whole genome shotgun (WGS) entry which is preliminary data.</text>
</comment>
<protein>
    <submittedName>
        <fullName evidence="2">General secretion pathway protein</fullName>
    </submittedName>
</protein>
<dbReference type="AlphaFoldDB" id="A0A3E4PK18"/>
<dbReference type="Proteomes" id="UP000261324">
    <property type="component" value="Unassembled WGS sequence"/>
</dbReference>
<dbReference type="RefSeq" id="WP_117660574.1">
    <property type="nucleotide sequence ID" value="NZ_QSRA01000020.1"/>
</dbReference>
<dbReference type="InterPro" id="IPR027417">
    <property type="entry name" value="P-loop_NTPase"/>
</dbReference>
<name>A0A3E4PK18_9FIRM</name>
<dbReference type="Gene3D" id="3.40.50.300">
    <property type="entry name" value="P-loop containing nucleotide triphosphate hydrolases"/>
    <property type="match status" value="1"/>
</dbReference>
<evidence type="ECO:0000313" key="2">
    <source>
        <dbReference type="EMBL" id="RGK80331.1"/>
    </source>
</evidence>
<proteinExistence type="predicted"/>
<evidence type="ECO:0000259" key="1">
    <source>
        <dbReference type="Pfam" id="PF13401"/>
    </source>
</evidence>
<reference evidence="2 3" key="1">
    <citation type="submission" date="2018-08" db="EMBL/GenBank/DDBJ databases">
        <title>A genome reference for cultivated species of the human gut microbiota.</title>
        <authorList>
            <person name="Zou Y."/>
            <person name="Xue W."/>
            <person name="Luo G."/>
        </authorList>
    </citation>
    <scope>NUCLEOTIDE SEQUENCE [LARGE SCALE GENOMIC DNA]</scope>
    <source>
        <strain evidence="2 3">TF09-3</strain>
    </source>
</reference>
<evidence type="ECO:0000313" key="3">
    <source>
        <dbReference type="Proteomes" id="UP000261324"/>
    </source>
</evidence>
<dbReference type="SUPFAM" id="SSF52540">
    <property type="entry name" value="P-loop containing nucleoside triphosphate hydrolases"/>
    <property type="match status" value="1"/>
</dbReference>
<accession>A0A3E4PK18</accession>
<gene>
    <name evidence="2" type="ORF">DXC93_13235</name>
</gene>
<dbReference type="EMBL" id="QSRA01000020">
    <property type="protein sequence ID" value="RGK80331.1"/>
    <property type="molecule type" value="Genomic_DNA"/>
</dbReference>
<dbReference type="InterPro" id="IPR052026">
    <property type="entry name" value="ExeA_AAA_ATPase_DNA-bind"/>
</dbReference>
<dbReference type="GO" id="GO:0016887">
    <property type="term" value="F:ATP hydrolysis activity"/>
    <property type="evidence" value="ECO:0007669"/>
    <property type="project" value="InterPro"/>
</dbReference>
<dbReference type="Pfam" id="PF13401">
    <property type="entry name" value="AAA_22"/>
    <property type="match status" value="1"/>
</dbReference>
<dbReference type="PANTHER" id="PTHR35894:SF1">
    <property type="entry name" value="PHOSPHORIBULOKINASE _ URIDINE KINASE FAMILY"/>
    <property type="match status" value="1"/>
</dbReference>
<dbReference type="PANTHER" id="PTHR35894">
    <property type="entry name" value="GENERAL SECRETION PATHWAY PROTEIN A-RELATED"/>
    <property type="match status" value="1"/>
</dbReference>
<sequence>MYTDFYGLSFNPFDKQMVKEKDAFESEDFREMTARLEYLKEIRGIGVFTASPGMGKTFALRCFAKGLNPNLYQCAYLCLSTVSVQEFYRQLCEALGLESGFGKSQMFRSIQERLYYLYKEKRQPFICILDEAQYLNSNILRDLKMLMNQKYDSVNCFSLILCGEPYLNHILEKQVNEALRQRIVVHYNFHGLTDQEVPDYIRKKIRAAGGSPDIIDTAVISSVHSYSQGNPRLIDNVMTDAMTIGNQMEKKVIDADVMLAAINNQTLS</sequence>